<dbReference type="AlphaFoldDB" id="A0AAD6J7G7"/>
<evidence type="ECO:0000313" key="3">
    <source>
        <dbReference type="Proteomes" id="UP001221413"/>
    </source>
</evidence>
<feature type="compositionally biased region" description="Low complexity" evidence="1">
    <location>
        <begin position="220"/>
        <end position="242"/>
    </location>
</feature>
<feature type="region of interest" description="Disordered" evidence="1">
    <location>
        <begin position="1"/>
        <end position="41"/>
    </location>
</feature>
<dbReference type="Proteomes" id="UP001221413">
    <property type="component" value="Unassembled WGS sequence"/>
</dbReference>
<organism evidence="2 3">
    <name type="scientific">Drechslerella dactyloides</name>
    <name type="common">Nematode-trapping fungus</name>
    <name type="synonym">Arthrobotrys dactyloides</name>
    <dbReference type="NCBI Taxonomy" id="74499"/>
    <lineage>
        <taxon>Eukaryota</taxon>
        <taxon>Fungi</taxon>
        <taxon>Dikarya</taxon>
        <taxon>Ascomycota</taxon>
        <taxon>Pezizomycotina</taxon>
        <taxon>Orbiliomycetes</taxon>
        <taxon>Orbiliales</taxon>
        <taxon>Orbiliaceae</taxon>
        <taxon>Drechslerella</taxon>
    </lineage>
</organism>
<sequence length="605" mass="66647">MDSFIAYNPALDEHDSGSGSSDASESTQSSNQVRTSDLVNRRPSGDLLSTIDDVMYFDPDLAAFFKQDEERQRSWRKMCHIIELRPGSNLSSIKTWKMWPDSSAAARRITPWDFQTAQDGDPSIQPIARFQWRPVLTLDNFHGAAGAEGRDGRRGPRHAQRPRQPAISTQAASPSPTPSSPEPSSPPEKAIKSQATIQPPMAKEQNNIFMSAPAPPSGPQGPNLSSGASAPLPPAAAVQGGPAPVPGPPGPPQSSQVVEHAPVQHADPTNFIFKNGLVYFRPPLQTNLDGSHPDLNIPSNVPLLAIAADALDTTWLYHPRVWHNCAADLVKAHPPPILADCTPETRHYVDRYRHDNLMLFTASTTFECPFPAWPPPPGFVNDGVHPLPRQRFSAFGINWGPITQRNESSVACPILTEGETMCALLKATIMALKIIDWRVYGYSCVTVVSDSLRLFALVTHKQRFAMVTGAEANLLRELWTEIAILEQRGLAVKFWKVETDEVTATRRLAEDGWVPRNWPKEGLRIIADWEFALGGYRFKWTGTKWQREVEQCGANLRNLAIAAAAAAVETGPVPHHPHQEFQFVYENNFQEGPQDANPGPSTGNH</sequence>
<evidence type="ECO:0000313" key="2">
    <source>
        <dbReference type="EMBL" id="KAJ6265035.1"/>
    </source>
</evidence>
<feature type="region of interest" description="Disordered" evidence="1">
    <location>
        <begin position="143"/>
        <end position="195"/>
    </location>
</feature>
<feature type="compositionally biased region" description="Pro residues" evidence="1">
    <location>
        <begin position="243"/>
        <end position="252"/>
    </location>
</feature>
<feature type="compositionally biased region" description="Low complexity" evidence="1">
    <location>
        <begin position="164"/>
        <end position="174"/>
    </location>
</feature>
<comment type="caution">
    <text evidence="2">The sequence shown here is derived from an EMBL/GenBank/DDBJ whole genome shotgun (WGS) entry which is preliminary data.</text>
</comment>
<evidence type="ECO:0000256" key="1">
    <source>
        <dbReference type="SAM" id="MobiDB-lite"/>
    </source>
</evidence>
<feature type="compositionally biased region" description="Pro residues" evidence="1">
    <location>
        <begin position="175"/>
        <end position="186"/>
    </location>
</feature>
<accession>A0AAD6J7G7</accession>
<feature type="compositionally biased region" description="Low complexity" evidence="1">
    <location>
        <begin position="17"/>
        <end position="30"/>
    </location>
</feature>
<proteinExistence type="predicted"/>
<dbReference type="EMBL" id="JAQGDS010000001">
    <property type="protein sequence ID" value="KAJ6265035.1"/>
    <property type="molecule type" value="Genomic_DNA"/>
</dbReference>
<keyword evidence="3" id="KW-1185">Reference proteome</keyword>
<gene>
    <name evidence="2" type="ORF">Dda_1190</name>
</gene>
<reference evidence="2" key="1">
    <citation type="submission" date="2023-01" db="EMBL/GenBank/DDBJ databases">
        <title>The chitinases involved in constricting ring structure development in the nematode-trapping fungus Drechslerella dactyloides.</title>
        <authorList>
            <person name="Wang R."/>
            <person name="Zhang L."/>
            <person name="Tang P."/>
            <person name="Li S."/>
            <person name="Liang L."/>
        </authorList>
    </citation>
    <scope>NUCLEOTIDE SEQUENCE</scope>
    <source>
        <strain evidence="2">YMF1.00031</strain>
    </source>
</reference>
<name>A0AAD6J7G7_DREDA</name>
<feature type="region of interest" description="Disordered" evidence="1">
    <location>
        <begin position="208"/>
        <end position="258"/>
    </location>
</feature>
<protein>
    <submittedName>
        <fullName evidence="2">Uncharacterized protein</fullName>
    </submittedName>
</protein>